<dbReference type="Proteomes" id="UP000242715">
    <property type="component" value="Unassembled WGS sequence"/>
</dbReference>
<evidence type="ECO:0000313" key="2">
    <source>
        <dbReference type="Proteomes" id="UP000242715"/>
    </source>
</evidence>
<dbReference type="EMBL" id="DF973301">
    <property type="protein sequence ID" value="GAU25033.1"/>
    <property type="molecule type" value="Genomic_DNA"/>
</dbReference>
<accession>A0A2Z6M4G2</accession>
<gene>
    <name evidence="1" type="ORF">TSUD_155070</name>
</gene>
<protein>
    <submittedName>
        <fullName evidence="1">Uncharacterized protein</fullName>
    </submittedName>
</protein>
<organism evidence="1 2">
    <name type="scientific">Trifolium subterraneum</name>
    <name type="common">Subterranean clover</name>
    <dbReference type="NCBI Taxonomy" id="3900"/>
    <lineage>
        <taxon>Eukaryota</taxon>
        <taxon>Viridiplantae</taxon>
        <taxon>Streptophyta</taxon>
        <taxon>Embryophyta</taxon>
        <taxon>Tracheophyta</taxon>
        <taxon>Spermatophyta</taxon>
        <taxon>Magnoliopsida</taxon>
        <taxon>eudicotyledons</taxon>
        <taxon>Gunneridae</taxon>
        <taxon>Pentapetalae</taxon>
        <taxon>rosids</taxon>
        <taxon>fabids</taxon>
        <taxon>Fabales</taxon>
        <taxon>Fabaceae</taxon>
        <taxon>Papilionoideae</taxon>
        <taxon>50 kb inversion clade</taxon>
        <taxon>NPAAA clade</taxon>
        <taxon>Hologalegina</taxon>
        <taxon>IRL clade</taxon>
        <taxon>Trifolieae</taxon>
        <taxon>Trifolium</taxon>
    </lineage>
</organism>
<sequence>MSLGKKNKNTLTQKKCANQNSEADAWDYSQSKVGPAVHAITWPGWCDEGSDYGMKIWNERNLFFWRGYVK</sequence>
<evidence type="ECO:0000313" key="1">
    <source>
        <dbReference type="EMBL" id="GAU25033.1"/>
    </source>
</evidence>
<keyword evidence="2" id="KW-1185">Reference proteome</keyword>
<reference evidence="2" key="1">
    <citation type="journal article" date="2017" name="Front. Plant Sci.">
        <title>Climate Clever Clovers: New Paradigm to Reduce the Environmental Footprint of Ruminants by Breeding Low Methanogenic Forages Utilizing Haplotype Variation.</title>
        <authorList>
            <person name="Kaur P."/>
            <person name="Appels R."/>
            <person name="Bayer P.E."/>
            <person name="Keeble-Gagnere G."/>
            <person name="Wang J."/>
            <person name="Hirakawa H."/>
            <person name="Shirasawa K."/>
            <person name="Vercoe P."/>
            <person name="Stefanova K."/>
            <person name="Durmic Z."/>
            <person name="Nichols P."/>
            <person name="Revell C."/>
            <person name="Isobe S.N."/>
            <person name="Edwards D."/>
            <person name="Erskine W."/>
        </authorList>
    </citation>
    <scope>NUCLEOTIDE SEQUENCE [LARGE SCALE GENOMIC DNA]</scope>
    <source>
        <strain evidence="2">cv. Daliak</strain>
    </source>
</reference>
<dbReference type="AlphaFoldDB" id="A0A2Z6M4G2"/>
<proteinExistence type="predicted"/>
<name>A0A2Z6M4G2_TRISU</name>